<organism evidence="2 4">
    <name type="scientific">Ligilactobacillus acidipiscis</name>
    <dbReference type="NCBI Taxonomy" id="89059"/>
    <lineage>
        <taxon>Bacteria</taxon>
        <taxon>Bacillati</taxon>
        <taxon>Bacillota</taxon>
        <taxon>Bacilli</taxon>
        <taxon>Lactobacillales</taxon>
        <taxon>Lactobacillaceae</taxon>
        <taxon>Ligilactobacillus</taxon>
    </lineage>
</organism>
<dbReference type="NCBIfam" id="TIGR00099">
    <property type="entry name" value="Cof-subfamily"/>
    <property type="match status" value="1"/>
</dbReference>
<dbReference type="NCBIfam" id="TIGR01484">
    <property type="entry name" value="HAD-SF-IIB"/>
    <property type="match status" value="1"/>
</dbReference>
<dbReference type="InterPro" id="IPR000150">
    <property type="entry name" value="Cof"/>
</dbReference>
<reference evidence="1" key="4">
    <citation type="journal article" date="2021" name="PeerJ">
        <title>Extensive microbial diversity within the chicken gut microbiome revealed by metagenomics and culture.</title>
        <authorList>
            <person name="Gilroy R."/>
            <person name="Ravi A."/>
            <person name="Getino M."/>
            <person name="Pursley I."/>
            <person name="Horton D.L."/>
            <person name="Alikhan N.F."/>
            <person name="Baker D."/>
            <person name="Gharbi K."/>
            <person name="Hall N."/>
            <person name="Watson M."/>
            <person name="Adriaenssens E.M."/>
            <person name="Foster-Nyarko E."/>
            <person name="Jarju S."/>
            <person name="Secka A."/>
            <person name="Antonio M."/>
            <person name="Oren A."/>
            <person name="Chaudhuri R.R."/>
            <person name="La Ragione R."/>
            <person name="Hildebrand F."/>
            <person name="Pallen M.J."/>
        </authorList>
    </citation>
    <scope>NUCLEOTIDE SEQUENCE</scope>
    <source>
        <strain evidence="1">CHK174-6876</strain>
    </source>
</reference>
<protein>
    <submittedName>
        <fullName evidence="1">Cof-type HAD-IIB family hydrolase</fullName>
    </submittedName>
    <submittedName>
        <fullName evidence="3">Hydrolase (HAD superfamily)</fullName>
    </submittedName>
    <submittedName>
        <fullName evidence="2">Hydrolase, HAD superfamily protein</fullName>
    </submittedName>
</protein>
<evidence type="ECO:0000313" key="3">
    <source>
        <dbReference type="EMBL" id="SFV40701.1"/>
    </source>
</evidence>
<dbReference type="EMBL" id="DYXG01000105">
    <property type="protein sequence ID" value="HJE98080.1"/>
    <property type="molecule type" value="Genomic_DNA"/>
</dbReference>
<dbReference type="PANTHER" id="PTHR10000:SF23">
    <property type="entry name" value="5-AMINO-6-(5-PHOSPHO-D-RIBITYLAMINO)URACIL PHOSPHATASE YITU"/>
    <property type="match status" value="1"/>
</dbReference>
<evidence type="ECO:0000313" key="4">
    <source>
        <dbReference type="Proteomes" id="UP000051491"/>
    </source>
</evidence>
<sequence>MQRKLISLDLDGTTLTSTKKISPKTKQILQKATDMGHVVTIVTGRSDQMAIDYYDELNLDTPMINFNGALGHMPHRHWKDAYEITFEKKIVLEILAAKSTLGIQAIAAHGQGLTLTDSTDSSISPFFPAASRSQEILNQINLTKDPSAITMLVDPYKKETITHQLQQTYDSDVTVSVWGGPAPVLELSPKNINKKVGLKSLSKYYGIPREDIIAFGDEQNDVEMLSYAGTGVAMQNAAPWIRDIADNITPVDNDHDGIAQYLEQNLAL</sequence>
<reference evidence="2 4" key="1">
    <citation type="journal article" date="2015" name="Genome Announc.">
        <title>Expanding the biotechnology potential of lactobacilli through comparative genomics of 213 strains and associated genera.</title>
        <authorList>
            <person name="Sun Z."/>
            <person name="Harris H.M."/>
            <person name="McCann A."/>
            <person name="Guo C."/>
            <person name="Argimon S."/>
            <person name="Zhang W."/>
            <person name="Yang X."/>
            <person name="Jeffery I.B."/>
            <person name="Cooney J.C."/>
            <person name="Kagawa T.F."/>
            <person name="Liu W."/>
            <person name="Song Y."/>
            <person name="Salvetti E."/>
            <person name="Wrobel A."/>
            <person name="Rasinkangas P."/>
            <person name="Parkhill J."/>
            <person name="Rea M.C."/>
            <person name="O'Sullivan O."/>
            <person name="Ritari J."/>
            <person name="Douillard F.P."/>
            <person name="Paul Ross R."/>
            <person name="Yang R."/>
            <person name="Briner A.E."/>
            <person name="Felis G.E."/>
            <person name="de Vos W.M."/>
            <person name="Barrangou R."/>
            <person name="Klaenhammer T.R."/>
            <person name="Caufield P.W."/>
            <person name="Cui Y."/>
            <person name="Zhang H."/>
            <person name="O'Toole P.W."/>
        </authorList>
    </citation>
    <scope>NUCLEOTIDE SEQUENCE [LARGE SCALE GENOMIC DNA]</scope>
    <source>
        <strain evidence="2 4">DSM 15353</strain>
    </source>
</reference>
<dbReference type="Proteomes" id="UP000707535">
    <property type="component" value="Unassembled WGS sequence"/>
</dbReference>
<dbReference type="InterPro" id="IPR023214">
    <property type="entry name" value="HAD_sf"/>
</dbReference>
<gene>
    <name evidence="2" type="ORF">IV43_GL002240</name>
    <name evidence="1" type="ORF">K8V00_10730</name>
    <name evidence="3" type="ORF">LAC1533_1281</name>
</gene>
<dbReference type="Gene3D" id="3.40.50.1000">
    <property type="entry name" value="HAD superfamily/HAD-like"/>
    <property type="match status" value="1"/>
</dbReference>
<dbReference type="SFLD" id="SFLDG01140">
    <property type="entry name" value="C2.B:_Phosphomannomutase_and_P"/>
    <property type="match status" value="1"/>
</dbReference>
<evidence type="ECO:0000313" key="1">
    <source>
        <dbReference type="EMBL" id="HJE98080.1"/>
    </source>
</evidence>
<evidence type="ECO:0000313" key="2">
    <source>
        <dbReference type="EMBL" id="KRN80987.1"/>
    </source>
</evidence>
<dbReference type="KEGG" id="laca:LAC1533_1281"/>
<reference evidence="5" key="2">
    <citation type="submission" date="2016-11" db="EMBL/GenBank/DDBJ databases">
        <authorList>
            <person name="Papadimitriou K."/>
        </authorList>
    </citation>
    <scope>NUCLEOTIDE SEQUENCE [LARGE SCALE GENOMIC DNA]</scope>
    <source>
        <strain evidence="5">ACA-DC 1533</strain>
    </source>
</reference>
<dbReference type="AlphaFoldDB" id="A0A0R2JVM3"/>
<accession>A0A0R2JVM3</accession>
<dbReference type="OrthoDB" id="9781413at2"/>
<reference evidence="1" key="5">
    <citation type="submission" date="2021-09" db="EMBL/GenBank/DDBJ databases">
        <authorList>
            <person name="Gilroy R."/>
        </authorList>
    </citation>
    <scope>NUCLEOTIDE SEQUENCE</scope>
    <source>
        <strain evidence="1">CHK174-6876</strain>
    </source>
</reference>
<dbReference type="SFLD" id="SFLDS00003">
    <property type="entry name" value="Haloacid_Dehalogenase"/>
    <property type="match status" value="1"/>
</dbReference>
<name>A0A0R2JVM3_9LACO</name>
<reference evidence="3" key="3">
    <citation type="submission" date="2016-11" db="EMBL/GenBank/DDBJ databases">
        <authorList>
            <person name="Jaros S."/>
            <person name="Januszkiewicz K."/>
            <person name="Wedrychowicz H."/>
        </authorList>
    </citation>
    <scope>NUCLEOTIDE SEQUENCE [LARGE SCALE GENOMIC DNA]</scope>
    <source>
        <strain evidence="3">ACA-DC 1533</strain>
    </source>
</reference>
<dbReference type="EMBL" id="JQBK01000094">
    <property type="protein sequence ID" value="KRN80987.1"/>
    <property type="molecule type" value="Genomic_DNA"/>
</dbReference>
<dbReference type="PATRIC" id="fig|89059.3.peg.2360"/>
<dbReference type="Pfam" id="PF08282">
    <property type="entry name" value="Hydrolase_3"/>
    <property type="match status" value="1"/>
</dbReference>
<dbReference type="EMBL" id="LT630287">
    <property type="protein sequence ID" value="SFV40701.1"/>
    <property type="molecule type" value="Genomic_DNA"/>
</dbReference>
<dbReference type="GO" id="GO:0005829">
    <property type="term" value="C:cytosol"/>
    <property type="evidence" value="ECO:0007669"/>
    <property type="project" value="TreeGrafter"/>
</dbReference>
<dbReference type="GO" id="GO:0016791">
    <property type="term" value="F:phosphatase activity"/>
    <property type="evidence" value="ECO:0007669"/>
    <property type="project" value="TreeGrafter"/>
</dbReference>
<dbReference type="InterPro" id="IPR006379">
    <property type="entry name" value="HAD-SF_hydro_IIB"/>
</dbReference>
<dbReference type="SUPFAM" id="SSF56784">
    <property type="entry name" value="HAD-like"/>
    <property type="match status" value="1"/>
</dbReference>
<dbReference type="Proteomes" id="UP000051491">
    <property type="component" value="Unassembled WGS sequence"/>
</dbReference>
<dbReference type="STRING" id="89059.LAC1533_1281"/>
<dbReference type="GO" id="GO:0000287">
    <property type="term" value="F:magnesium ion binding"/>
    <property type="evidence" value="ECO:0007669"/>
    <property type="project" value="TreeGrafter"/>
</dbReference>
<dbReference type="RefSeq" id="WP_010494315.1">
    <property type="nucleotide sequence ID" value="NZ_JQBK01000094.1"/>
</dbReference>
<keyword evidence="2" id="KW-0378">Hydrolase</keyword>
<dbReference type="Gene3D" id="3.30.1240.10">
    <property type="match status" value="1"/>
</dbReference>
<dbReference type="InterPro" id="IPR036412">
    <property type="entry name" value="HAD-like_sf"/>
</dbReference>
<dbReference type="GeneID" id="95349379"/>
<proteinExistence type="predicted"/>
<dbReference type="Proteomes" id="UP000190935">
    <property type="component" value="Chromosome I"/>
</dbReference>
<dbReference type="CDD" id="cd07516">
    <property type="entry name" value="HAD_Pase"/>
    <property type="match status" value="1"/>
</dbReference>
<evidence type="ECO:0000313" key="5">
    <source>
        <dbReference type="Proteomes" id="UP000190935"/>
    </source>
</evidence>
<dbReference type="PANTHER" id="PTHR10000">
    <property type="entry name" value="PHOSPHOSERINE PHOSPHATASE"/>
    <property type="match status" value="1"/>
</dbReference>